<proteinExistence type="predicted"/>
<dbReference type="AlphaFoldDB" id="A0A402C4G8"/>
<comment type="caution">
    <text evidence="3">The sequence shown here is derived from an EMBL/GenBank/DDBJ whole genome shotgun (WGS) entry which is preliminary data.</text>
</comment>
<keyword evidence="2" id="KW-0812">Transmembrane</keyword>
<dbReference type="EMBL" id="BHYM01000020">
    <property type="protein sequence ID" value="GCE38483.1"/>
    <property type="molecule type" value="Genomic_DNA"/>
</dbReference>
<evidence type="ECO:0000256" key="1">
    <source>
        <dbReference type="SAM" id="MobiDB-lite"/>
    </source>
</evidence>
<gene>
    <name evidence="3" type="ORF">Rhow_002007</name>
</gene>
<evidence type="ECO:0000256" key="2">
    <source>
        <dbReference type="SAM" id="Phobius"/>
    </source>
</evidence>
<organism evidence="3 4">
    <name type="scientific">Rhodococcus wratislaviensis</name>
    <name type="common">Tsukamurella wratislaviensis</name>
    <dbReference type="NCBI Taxonomy" id="44752"/>
    <lineage>
        <taxon>Bacteria</taxon>
        <taxon>Bacillati</taxon>
        <taxon>Actinomycetota</taxon>
        <taxon>Actinomycetes</taxon>
        <taxon>Mycobacteriales</taxon>
        <taxon>Nocardiaceae</taxon>
        <taxon>Rhodococcus</taxon>
    </lineage>
</organism>
<keyword evidence="2" id="KW-1133">Transmembrane helix</keyword>
<feature type="transmembrane region" description="Helical" evidence="2">
    <location>
        <begin position="104"/>
        <end position="128"/>
    </location>
</feature>
<evidence type="ECO:0000313" key="3">
    <source>
        <dbReference type="EMBL" id="GCE38483.1"/>
    </source>
</evidence>
<feature type="transmembrane region" description="Helical" evidence="2">
    <location>
        <begin position="32"/>
        <end position="59"/>
    </location>
</feature>
<dbReference type="Proteomes" id="UP000287519">
    <property type="component" value="Unassembled WGS sequence"/>
</dbReference>
<evidence type="ECO:0000313" key="4">
    <source>
        <dbReference type="Proteomes" id="UP000287519"/>
    </source>
</evidence>
<protein>
    <recommendedName>
        <fullName evidence="5">Transmembrane protein</fullName>
    </recommendedName>
</protein>
<keyword evidence="4" id="KW-1185">Reference proteome</keyword>
<accession>A0A402C4G8</accession>
<feature type="transmembrane region" description="Helical" evidence="2">
    <location>
        <begin position="74"/>
        <end position="97"/>
    </location>
</feature>
<keyword evidence="2" id="KW-0472">Membrane</keyword>
<feature type="region of interest" description="Disordered" evidence="1">
    <location>
        <begin position="1"/>
        <end position="20"/>
    </location>
</feature>
<evidence type="ECO:0008006" key="5">
    <source>
        <dbReference type="Google" id="ProtNLM"/>
    </source>
</evidence>
<sequence length="133" mass="13596">MTNMQQGGPAPQPWNHPRAGDEQLPRLNGWDVAVSAAAIVVAVAVASISAVAAFFWLLFLDYCPPETCSAENAWIAVCVALAVAALVTVMGGAVTIARIARHTVAWPVACGTLVLCAAACAIGFAGYVSATGI</sequence>
<name>A0A402C4G8_RHOWR</name>
<reference evidence="3 4" key="1">
    <citation type="submission" date="2018-11" db="EMBL/GenBank/DDBJ databases">
        <title>Microbial catabolism of amino acid.</title>
        <authorList>
            <person name="Hibi M."/>
            <person name="Ogawa J."/>
        </authorList>
    </citation>
    <scope>NUCLEOTIDE SEQUENCE [LARGE SCALE GENOMIC DNA]</scope>
    <source>
        <strain evidence="3 4">C31-06</strain>
    </source>
</reference>